<feature type="compositionally biased region" description="Polar residues" evidence="2">
    <location>
        <begin position="878"/>
        <end position="898"/>
    </location>
</feature>
<evidence type="ECO:0000313" key="4">
    <source>
        <dbReference type="Proteomes" id="UP000001548"/>
    </source>
</evidence>
<dbReference type="EMBL" id="AACB03000002">
    <property type="protein sequence ID" value="KAE8303482.1"/>
    <property type="molecule type" value="Genomic_DNA"/>
</dbReference>
<dbReference type="PROSITE" id="PS50088">
    <property type="entry name" value="ANK_REPEAT"/>
    <property type="match status" value="1"/>
</dbReference>
<feature type="compositionally biased region" description="Polar residues" evidence="2">
    <location>
        <begin position="907"/>
        <end position="916"/>
    </location>
</feature>
<proteinExistence type="predicted"/>
<keyword evidence="4" id="KW-1185">Reference proteome</keyword>
<dbReference type="Gene3D" id="1.25.40.20">
    <property type="entry name" value="Ankyrin repeat-containing domain"/>
    <property type="match status" value="5"/>
</dbReference>
<keyword evidence="1" id="KW-0040">ANK repeat</keyword>
<accession>A0A644F4Z1</accession>
<dbReference type="InterPro" id="IPR002110">
    <property type="entry name" value="Ankyrin_rpt"/>
</dbReference>
<dbReference type="Proteomes" id="UP000001548">
    <property type="component" value="Unassembled WGS sequence"/>
</dbReference>
<feature type="repeat" description="ANK" evidence="1">
    <location>
        <begin position="679"/>
        <end position="711"/>
    </location>
</feature>
<dbReference type="SMART" id="SM00248">
    <property type="entry name" value="ANK"/>
    <property type="match status" value="18"/>
</dbReference>
<dbReference type="PANTHER" id="PTHR24120:SF4">
    <property type="entry name" value="GH07239P"/>
    <property type="match status" value="1"/>
</dbReference>
<dbReference type="SUPFAM" id="SSF48403">
    <property type="entry name" value="Ankyrin repeat"/>
    <property type="match status" value="3"/>
</dbReference>
<organism evidence="3 4">
    <name type="scientific">Giardia intestinalis (strain ATCC 50803 / WB clone C6)</name>
    <name type="common">Giardia lamblia</name>
    <dbReference type="NCBI Taxonomy" id="184922"/>
    <lineage>
        <taxon>Eukaryota</taxon>
        <taxon>Metamonada</taxon>
        <taxon>Diplomonadida</taxon>
        <taxon>Hexamitidae</taxon>
        <taxon>Giardiinae</taxon>
        <taxon>Giardia</taxon>
    </lineage>
</organism>
<dbReference type="InterPro" id="IPR036770">
    <property type="entry name" value="Ankyrin_rpt-contain_sf"/>
</dbReference>
<dbReference type="InParanoid" id="A0A644F4Z1"/>
<gene>
    <name evidence="3" type="ORF">GL50803_0060569</name>
</gene>
<dbReference type="Pfam" id="PF12796">
    <property type="entry name" value="Ank_2"/>
    <property type="match status" value="7"/>
</dbReference>
<name>A0A644F4Z1_GIAIC</name>
<evidence type="ECO:0000313" key="3">
    <source>
        <dbReference type="EMBL" id="KAE8303482.1"/>
    </source>
</evidence>
<protein>
    <submittedName>
        <fullName evidence="3">Ankyrin repeat protein 1</fullName>
    </submittedName>
</protein>
<reference evidence="3 4" key="1">
    <citation type="journal article" date="2007" name="Science">
        <title>Genomic minimalism in the early diverging intestinal parasite Giardia lamblia.</title>
        <authorList>
            <person name="Morrison H.G."/>
            <person name="McArthur A.G."/>
            <person name="Gillin F.D."/>
            <person name="Aley S.B."/>
            <person name="Adam R.D."/>
            <person name="Olsen G.J."/>
            <person name="Best A.A."/>
            <person name="Cande W.Z."/>
            <person name="Chen F."/>
            <person name="Cipriano M.J."/>
            <person name="Davids B.J."/>
            <person name="Dawson S.C."/>
            <person name="Elmendorf H.G."/>
            <person name="Hehl A.B."/>
            <person name="Holder M.E."/>
            <person name="Huse S.M."/>
            <person name="Kim U.U."/>
            <person name="Lasek-Nesselquist E."/>
            <person name="Manning G."/>
            <person name="Nigam A."/>
            <person name="Nixon J.E."/>
            <person name="Palm D."/>
            <person name="Passamaneck N.E."/>
            <person name="Prabhu A."/>
            <person name="Reich C.I."/>
            <person name="Reiner D.S."/>
            <person name="Samuelson J."/>
            <person name="Svard S.G."/>
            <person name="Sogin M.L."/>
        </authorList>
    </citation>
    <scope>NUCLEOTIDE SEQUENCE [LARGE SCALE GENOMIC DNA]</scope>
    <source>
        <strain evidence="3 4">WB C6</strain>
    </source>
</reference>
<sequence>MKQTPSIAESALSLTKSELVSSTHRALPVFKLTEKHTSPPAIALFQAKNAQGKLFGCTGASMKESDEPCFVYTVFLSGFSKPVIADTVRTIEALARLDGYNFLKIYGIHRDEETNSLLITTECPPTITLQAILQDGVITRRAMTEQELLPLYLQYLHIAEYLSEQKSLPSALMPYLIDPKVTLFKTRELIKIHTVEAYLAYLSSTLECLADSTGFSELTPVFNELSLSRGPSIGPGLRATSTIYGGNSSARSDSVNSLLTTSSLNRTNLSLSTTNLAGSYCSLGSLVSSHRSLSRAASTVSNNKAVQARKAAEEALLQLINQLMIMIIVVPQLPFQLSCEKNPDIALSIIRGSLSSNFRQVLRPQQILEEIAGRTVTSSLLSCSSIDTDCCEKVGYAGTLILNSLNSTVCVAVQPCGIVVEGSRSTTYSEDSEDSEDSTKKKWPTINEAVLKYFPDRFPWISTMLVMEPLRTVENFLRTTFYPDGMGVTSLMKAAISNDVLLAQDYIYQSGIRDSAGNSALMYCARTGAADVAKLLLKSEAGLRNKKKETALLIAVEHSNLEIVRLLASLELGLRELGSRSPLMIALQNQNIDILRILLSASHAQGIVAQLTTNEATNTTYLMRAVEMGDIELIRTLIPYMAKKMNNNGMTALMLACERGRTEEGLELVSVEAGIRGPDGMTALMYASMNNNKTLVKALAEMEAGMETDSEEFALHLAFTSRAEDSISVLLSYEKDLLKKCKFTPLMKAVACYNINSFKVMQKSFAGKTDSFGYTALMFACIFNRKDAVEALLPEEGDLVLANGTTPFILALRHGSTDAINTIINYYEEILPKQDIHSNSASMKGVLASFISNNSLTDPSSSSHTMTSPQIPGKNSPIRESSQSLAGTPFSLSRSTPTLPGAKCTLDSETLQSPGSVNKGDVKRATAQYLLSPNIMKIWNTAISAPGPDALFQAVANNDIDAVFSLRKTHAKRRDDKGCTALMLALRKSYYDIAMILARHEHGVQDSLQKTALMYCIDRQSLRLIDVLGPYEKGLADFKGKTALYHAYENKNLNVMERLCKYEADLPIPILEGSATGRTLLMLAAREGDCARLKILIPYQAGRRDSMSWCASRYAIEMGRVACLKLLITHEKCLLEEDGFTQLMIAVAMRSAEPLVQYKDSIRRRTKDGHTALMIAVYSNNIPAIKHLIASEKGMRRPDGRTALMIAAEKDNAEACRLLAPHESGIRISSNIHLSNKQEIGKPVALMLAIVAKSVRCLKWLGEYEKKMTETKQQMTSLMIAAQVGHVEAVQVLRSAEAGEQDSLGWTALMHAAAWDHPNIVKYLVPYELDLVDENDQSALDLAVKYGQLSCIRILAPACAPQFGETALQKLAAGSTAPAALRPEIQSEICRYLDLGRVK</sequence>
<dbReference type="Pfam" id="PF00023">
    <property type="entry name" value="Ank"/>
    <property type="match status" value="1"/>
</dbReference>
<feature type="region of interest" description="Disordered" evidence="2">
    <location>
        <begin position="857"/>
        <end position="919"/>
    </location>
</feature>
<comment type="caution">
    <text evidence="3">The sequence shown here is derived from an EMBL/GenBank/DDBJ whole genome shotgun (WGS) entry which is preliminary data.</text>
</comment>
<evidence type="ECO:0000256" key="2">
    <source>
        <dbReference type="SAM" id="MobiDB-lite"/>
    </source>
</evidence>
<dbReference type="PANTHER" id="PTHR24120">
    <property type="entry name" value="GH07239P"/>
    <property type="match status" value="1"/>
</dbReference>
<evidence type="ECO:0000256" key="1">
    <source>
        <dbReference type="PROSITE-ProRule" id="PRU00023"/>
    </source>
</evidence>